<comment type="subunit">
    <text evidence="3 7">Homodimer.</text>
</comment>
<reference evidence="9 10" key="1">
    <citation type="submission" date="2019-09" db="EMBL/GenBank/DDBJ databases">
        <title>Serinicoccus pratensis sp. nov., isolated from meadow soil.</title>
        <authorList>
            <person name="Zhang W."/>
        </authorList>
    </citation>
    <scope>NUCLEOTIDE SEQUENCE [LARGE SCALE GENOMIC DNA]</scope>
    <source>
        <strain evidence="9 10">W204</strain>
    </source>
</reference>
<dbReference type="PIRSF" id="PIRSF003107">
    <property type="entry name" value="PhoU"/>
    <property type="match status" value="1"/>
</dbReference>
<dbReference type="Pfam" id="PF01895">
    <property type="entry name" value="PhoU"/>
    <property type="match status" value="2"/>
</dbReference>
<keyword evidence="6 7" id="KW-0592">Phosphate transport</keyword>
<dbReference type="GO" id="GO:0005737">
    <property type="term" value="C:cytoplasm"/>
    <property type="evidence" value="ECO:0007669"/>
    <property type="project" value="UniProtKB-SubCell"/>
</dbReference>
<dbReference type="FunFam" id="1.20.58.220:FF:000004">
    <property type="entry name" value="Phosphate-specific transport system accessory protein PhoU"/>
    <property type="match status" value="1"/>
</dbReference>
<proteinExistence type="inferred from homology"/>
<dbReference type="EMBL" id="CP044427">
    <property type="protein sequence ID" value="QFG69538.1"/>
    <property type="molecule type" value="Genomic_DNA"/>
</dbReference>
<dbReference type="GO" id="GO:0045936">
    <property type="term" value="P:negative regulation of phosphate metabolic process"/>
    <property type="evidence" value="ECO:0007669"/>
    <property type="project" value="InterPro"/>
</dbReference>
<dbReference type="OrthoDB" id="9814256at2"/>
<dbReference type="RefSeq" id="WP_158061937.1">
    <property type="nucleotide sequence ID" value="NZ_CP044427.1"/>
</dbReference>
<dbReference type="PANTHER" id="PTHR42930">
    <property type="entry name" value="PHOSPHATE-SPECIFIC TRANSPORT SYSTEM ACCESSORY PROTEIN PHOU"/>
    <property type="match status" value="1"/>
</dbReference>
<evidence type="ECO:0000256" key="3">
    <source>
        <dbReference type="ARBA" id="ARBA00011738"/>
    </source>
</evidence>
<evidence type="ECO:0000256" key="1">
    <source>
        <dbReference type="ARBA" id="ARBA00004496"/>
    </source>
</evidence>
<dbReference type="Proteomes" id="UP000326546">
    <property type="component" value="Chromosome"/>
</dbReference>
<evidence type="ECO:0000313" key="10">
    <source>
        <dbReference type="Proteomes" id="UP000326546"/>
    </source>
</evidence>
<keyword evidence="4 7" id="KW-0813">Transport</keyword>
<feature type="domain" description="PhoU" evidence="8">
    <location>
        <begin position="17"/>
        <end position="103"/>
    </location>
</feature>
<dbReference type="InterPro" id="IPR028366">
    <property type="entry name" value="PhoU"/>
</dbReference>
<dbReference type="Gene3D" id="1.20.58.220">
    <property type="entry name" value="Phosphate transport system protein phou homolog 2, domain 2"/>
    <property type="match status" value="1"/>
</dbReference>
<protein>
    <recommendedName>
        <fullName evidence="7">Phosphate-specific transport system accessory protein PhoU</fullName>
    </recommendedName>
</protein>
<dbReference type="GO" id="GO:0030643">
    <property type="term" value="P:intracellular phosphate ion homeostasis"/>
    <property type="evidence" value="ECO:0007669"/>
    <property type="project" value="InterPro"/>
</dbReference>
<dbReference type="NCBIfam" id="TIGR02135">
    <property type="entry name" value="phoU_full"/>
    <property type="match status" value="1"/>
</dbReference>
<comment type="similarity">
    <text evidence="2 7">Belongs to the PhoU family.</text>
</comment>
<dbReference type="InterPro" id="IPR038078">
    <property type="entry name" value="PhoU-like_sf"/>
</dbReference>
<evidence type="ECO:0000256" key="6">
    <source>
        <dbReference type="ARBA" id="ARBA00022592"/>
    </source>
</evidence>
<sequence length="233" mass="25979">MRSHYQEELGHINEQLVQMSGLAATALERATRSLMDADLDLAQAVISDDAFLDALRRDVDNRAIDMLARQQPVATDLRQMVTTLRMSSDLERAGDLARHVAKLARLRYPAPALDEQLRPIFVEMSTIAIQMVRRAGEIVAASDAHGAAELMGADDTMDRLHREVFRILLDPSTSMSAQATVDATLLSRYYERFADHAVSVALRVVYLVTGVWADEQLPGAHEHFLSDVPRPHH</sequence>
<accession>A0A5J6V6W7</accession>
<dbReference type="GO" id="GO:0006817">
    <property type="term" value="P:phosphate ion transport"/>
    <property type="evidence" value="ECO:0007669"/>
    <property type="project" value="UniProtKB-KW"/>
</dbReference>
<name>A0A5J6V6W7_9MICO</name>
<dbReference type="SUPFAM" id="SSF109755">
    <property type="entry name" value="PhoU-like"/>
    <property type="match status" value="1"/>
</dbReference>
<evidence type="ECO:0000256" key="4">
    <source>
        <dbReference type="ARBA" id="ARBA00022448"/>
    </source>
</evidence>
<dbReference type="InterPro" id="IPR026022">
    <property type="entry name" value="PhoU_dom"/>
</dbReference>
<evidence type="ECO:0000256" key="7">
    <source>
        <dbReference type="PIRNR" id="PIRNR003107"/>
    </source>
</evidence>
<keyword evidence="5 7" id="KW-0963">Cytoplasm</keyword>
<evidence type="ECO:0000259" key="8">
    <source>
        <dbReference type="Pfam" id="PF01895"/>
    </source>
</evidence>
<organism evidence="9 10">
    <name type="scientific">Ornithinimicrobium pratense</name>
    <dbReference type="NCBI Taxonomy" id="2593973"/>
    <lineage>
        <taxon>Bacteria</taxon>
        <taxon>Bacillati</taxon>
        <taxon>Actinomycetota</taxon>
        <taxon>Actinomycetes</taxon>
        <taxon>Micrococcales</taxon>
        <taxon>Ornithinimicrobiaceae</taxon>
        <taxon>Ornithinimicrobium</taxon>
    </lineage>
</organism>
<comment type="function">
    <text evidence="7">Plays a role in the regulation of phosphate uptake.</text>
</comment>
<comment type="subcellular location">
    <subcellularLocation>
        <location evidence="1 7">Cytoplasm</location>
    </subcellularLocation>
</comment>
<dbReference type="PANTHER" id="PTHR42930:SF3">
    <property type="entry name" value="PHOSPHATE-SPECIFIC TRANSPORT SYSTEM ACCESSORY PROTEIN PHOU"/>
    <property type="match status" value="1"/>
</dbReference>
<evidence type="ECO:0000313" key="9">
    <source>
        <dbReference type="EMBL" id="QFG69538.1"/>
    </source>
</evidence>
<feature type="domain" description="PhoU" evidence="8">
    <location>
        <begin position="122"/>
        <end position="203"/>
    </location>
</feature>
<gene>
    <name evidence="9" type="primary">phoU</name>
    <name evidence="9" type="ORF">FY030_13235</name>
</gene>
<keyword evidence="10" id="KW-1185">Reference proteome</keyword>
<dbReference type="KEGG" id="serw:FY030_13235"/>
<dbReference type="AlphaFoldDB" id="A0A5J6V6W7"/>
<evidence type="ECO:0000256" key="2">
    <source>
        <dbReference type="ARBA" id="ARBA00008107"/>
    </source>
</evidence>
<evidence type="ECO:0000256" key="5">
    <source>
        <dbReference type="ARBA" id="ARBA00022490"/>
    </source>
</evidence>